<reference evidence="15" key="1">
    <citation type="submission" date="2025-08" db="UniProtKB">
        <authorList>
            <consortium name="RefSeq"/>
        </authorList>
    </citation>
    <scope>IDENTIFICATION</scope>
    <source>
        <tissue evidence="15">Cell line</tissue>
    </source>
</reference>
<comment type="caution">
    <text evidence="9">Lacks conserved residue(s) required for the propagation of feature annotation.</text>
</comment>
<feature type="transmembrane region" description="Helical" evidence="10">
    <location>
        <begin position="168"/>
        <end position="194"/>
    </location>
</feature>
<keyword evidence="5 10" id="KW-0472">Membrane</keyword>
<evidence type="ECO:0000256" key="7">
    <source>
        <dbReference type="ARBA" id="ARBA00023170"/>
    </source>
</evidence>
<dbReference type="Gene3D" id="1.10.533.10">
    <property type="entry name" value="Death Domain, Fas"/>
    <property type="match status" value="1"/>
</dbReference>
<dbReference type="PANTHER" id="PTHR46330:SF14">
    <property type="entry name" value="TUMOR NECROSIS FACTOR RECEPTOR SUPERFAMILY MEMBER 1A"/>
    <property type="match status" value="1"/>
</dbReference>
<dbReference type="CDD" id="cd15837">
    <property type="entry name" value="TNFRSF26"/>
    <property type="match status" value="1"/>
</dbReference>
<feature type="domain" description="TNFR-Cys" evidence="13">
    <location>
        <begin position="72"/>
        <end position="112"/>
    </location>
</feature>
<dbReference type="SUPFAM" id="SSF57586">
    <property type="entry name" value="TNF receptor-like"/>
    <property type="match status" value="2"/>
</dbReference>
<dbReference type="InterPro" id="IPR001368">
    <property type="entry name" value="TNFR/NGFR_Cys_rich_reg"/>
</dbReference>
<dbReference type="PROSITE" id="PS50050">
    <property type="entry name" value="TNFR_NGFR_2"/>
    <property type="match status" value="2"/>
</dbReference>
<comment type="subcellular location">
    <subcellularLocation>
        <location evidence="1">Membrane</location>
    </subcellularLocation>
</comment>
<evidence type="ECO:0000256" key="9">
    <source>
        <dbReference type="PROSITE-ProRule" id="PRU00206"/>
    </source>
</evidence>
<organism evidence="14 15">
    <name type="scientific">Vulpes vulpes</name>
    <name type="common">Red fox</name>
    <dbReference type="NCBI Taxonomy" id="9627"/>
    <lineage>
        <taxon>Eukaryota</taxon>
        <taxon>Metazoa</taxon>
        <taxon>Chordata</taxon>
        <taxon>Craniata</taxon>
        <taxon>Vertebrata</taxon>
        <taxon>Euteleostomi</taxon>
        <taxon>Mammalia</taxon>
        <taxon>Eutheria</taxon>
        <taxon>Laurasiatheria</taxon>
        <taxon>Carnivora</taxon>
        <taxon>Caniformia</taxon>
        <taxon>Canidae</taxon>
        <taxon>Vulpes</taxon>
    </lineage>
</organism>
<evidence type="ECO:0000256" key="2">
    <source>
        <dbReference type="ARBA" id="ARBA00022703"/>
    </source>
</evidence>
<feature type="signal peptide" evidence="11">
    <location>
        <begin position="1"/>
        <end position="28"/>
    </location>
</feature>
<keyword evidence="2" id="KW-0053">Apoptosis</keyword>
<gene>
    <name evidence="15" type="primary">LOC140599036</name>
</gene>
<evidence type="ECO:0000256" key="1">
    <source>
        <dbReference type="ARBA" id="ARBA00004370"/>
    </source>
</evidence>
<keyword evidence="10" id="KW-0812">Transmembrane</keyword>
<dbReference type="InterPro" id="IPR052491">
    <property type="entry name" value="TNFRSF10"/>
</dbReference>
<keyword evidence="3 11" id="KW-0732">Signal</keyword>
<accession>A0ABM5AJ40</accession>
<feature type="chain" id="PRO_5045743560" evidence="11">
    <location>
        <begin position="29"/>
        <end position="425"/>
    </location>
</feature>
<feature type="disulfide bond" evidence="9">
    <location>
        <begin position="94"/>
        <end position="112"/>
    </location>
</feature>
<keyword evidence="4" id="KW-0677">Repeat</keyword>
<evidence type="ECO:0000256" key="4">
    <source>
        <dbReference type="ARBA" id="ARBA00022737"/>
    </source>
</evidence>
<dbReference type="PROSITE" id="PS50017">
    <property type="entry name" value="DEATH_DOMAIN"/>
    <property type="match status" value="1"/>
</dbReference>
<dbReference type="Pfam" id="PF00531">
    <property type="entry name" value="Death"/>
    <property type="match status" value="1"/>
</dbReference>
<evidence type="ECO:0000256" key="8">
    <source>
        <dbReference type="ARBA" id="ARBA00023180"/>
    </source>
</evidence>
<dbReference type="Pfam" id="PF00020">
    <property type="entry name" value="TNFR_c6"/>
    <property type="match status" value="2"/>
</dbReference>
<evidence type="ECO:0000256" key="3">
    <source>
        <dbReference type="ARBA" id="ARBA00022729"/>
    </source>
</evidence>
<evidence type="ECO:0000259" key="13">
    <source>
        <dbReference type="PROSITE" id="PS50050"/>
    </source>
</evidence>
<protein>
    <submittedName>
        <fullName evidence="15">Tumor necrosis factor receptor superfamily member 10A-like isoform X1</fullName>
    </submittedName>
</protein>
<dbReference type="SUPFAM" id="SSF47986">
    <property type="entry name" value="DEATH domain"/>
    <property type="match status" value="1"/>
</dbReference>
<sequence length="425" mass="48439">MPPGWRVLGRVWAVCPLLLLLKARVPMAAIVSDCMEYEYKPEGLNLCCEECPAGYYVSKHCDRNHGAGVCSPCEPGSYLPYRNGETNCRLCSQCRADQEVVSPCTATRDQQCQCKSGIYFCDSENCMENCFRCKSCPDHVILPCNATRDTVCNTQHTTDIPEKKPEGWSLQMFVLVLIAIIIIVALIFLLVYCYKKKGMWLYQRFISLLKGKVDERSSTNGPLQVETLLPSNPENHQPALDIETLLLEEELEDSPCPRPLEETEEGIELQDVMVRESPPAPEQVLQTPALAASVSQNQNEVFPSLKSLEQEYAKRYFVKDTSNEGTTRLYYEFEEMILDKNWKSLMRLIGLEEKDIETCKHENPDNLTEQHHKMLLRWRNKLGREASVFKLLAALHKMQLHMCLENIINVLLVEGILGRHAETSD</sequence>
<dbReference type="SMART" id="SM00208">
    <property type="entry name" value="TNFR"/>
    <property type="match status" value="3"/>
</dbReference>
<evidence type="ECO:0000313" key="15">
    <source>
        <dbReference type="RefSeq" id="XP_072614806.1"/>
    </source>
</evidence>
<dbReference type="InterPro" id="IPR034062">
    <property type="entry name" value="TNFRSF26_N"/>
</dbReference>
<dbReference type="Gene3D" id="2.10.50.10">
    <property type="entry name" value="Tumor Necrosis Factor Receptor, subunit A, domain 2"/>
    <property type="match status" value="2"/>
</dbReference>
<dbReference type="PANTHER" id="PTHR46330">
    <property type="entry name" value="TUMOR NECROSIS FACTOR RECEPTOR SUPERFAMILY MEMBER 10B"/>
    <property type="match status" value="1"/>
</dbReference>
<dbReference type="InterPro" id="IPR000488">
    <property type="entry name" value="Death_dom"/>
</dbReference>
<keyword evidence="6 9" id="KW-1015">Disulfide bond</keyword>
<evidence type="ECO:0000313" key="14">
    <source>
        <dbReference type="Proteomes" id="UP001652641"/>
    </source>
</evidence>
<evidence type="ECO:0000256" key="10">
    <source>
        <dbReference type="SAM" id="Phobius"/>
    </source>
</evidence>
<feature type="disulfide bond" evidence="9">
    <location>
        <begin position="73"/>
        <end position="88"/>
    </location>
</feature>
<feature type="repeat" description="TNFR-Cys" evidence="9">
    <location>
        <begin position="72"/>
        <end position="112"/>
    </location>
</feature>
<feature type="domain" description="TNFR-Cys" evidence="13">
    <location>
        <begin position="113"/>
        <end position="152"/>
    </location>
</feature>
<feature type="repeat" description="TNFR-Cys" evidence="9">
    <location>
        <begin position="113"/>
        <end position="152"/>
    </location>
</feature>
<dbReference type="GeneID" id="140599036"/>
<proteinExistence type="predicted"/>
<dbReference type="InterPro" id="IPR011029">
    <property type="entry name" value="DEATH-like_dom_sf"/>
</dbReference>
<keyword evidence="14" id="KW-1185">Reference proteome</keyword>
<evidence type="ECO:0000259" key="12">
    <source>
        <dbReference type="PROSITE" id="PS50017"/>
    </source>
</evidence>
<feature type="disulfide bond" evidence="9">
    <location>
        <begin position="91"/>
        <end position="104"/>
    </location>
</feature>
<dbReference type="SMART" id="SM00005">
    <property type="entry name" value="DEATH"/>
    <property type="match status" value="1"/>
</dbReference>
<name>A0ABM5AJ40_VULVU</name>
<dbReference type="Proteomes" id="UP001652641">
    <property type="component" value="Chromosome 5"/>
</dbReference>
<dbReference type="RefSeq" id="XP_072614806.1">
    <property type="nucleotide sequence ID" value="XM_072758705.1"/>
</dbReference>
<evidence type="ECO:0000256" key="11">
    <source>
        <dbReference type="SAM" id="SignalP"/>
    </source>
</evidence>
<evidence type="ECO:0000256" key="6">
    <source>
        <dbReference type="ARBA" id="ARBA00023157"/>
    </source>
</evidence>
<feature type="domain" description="Death" evidence="12">
    <location>
        <begin position="341"/>
        <end position="411"/>
    </location>
</feature>
<keyword evidence="8" id="KW-0325">Glycoprotein</keyword>
<evidence type="ECO:0000256" key="5">
    <source>
        <dbReference type="ARBA" id="ARBA00023136"/>
    </source>
</evidence>
<keyword evidence="7" id="KW-0675">Receptor</keyword>
<keyword evidence="10" id="KW-1133">Transmembrane helix</keyword>